<sequence length="67" mass="7441">MLRLGLRNALCFIRENAIRQMTRTAGTEDITFIQLCISAIFHPLSLQYNPSCPVFPVGGCVLYVPLG</sequence>
<reference evidence="1" key="1">
    <citation type="submission" date="2014-11" db="EMBL/GenBank/DDBJ databases">
        <authorList>
            <person name="Amaro Gonzalez C."/>
        </authorList>
    </citation>
    <scope>NUCLEOTIDE SEQUENCE</scope>
</reference>
<proteinExistence type="predicted"/>
<accession>A0A0E9TAI1</accession>
<organism evidence="1">
    <name type="scientific">Anguilla anguilla</name>
    <name type="common">European freshwater eel</name>
    <name type="synonym">Muraena anguilla</name>
    <dbReference type="NCBI Taxonomy" id="7936"/>
    <lineage>
        <taxon>Eukaryota</taxon>
        <taxon>Metazoa</taxon>
        <taxon>Chordata</taxon>
        <taxon>Craniata</taxon>
        <taxon>Vertebrata</taxon>
        <taxon>Euteleostomi</taxon>
        <taxon>Actinopterygii</taxon>
        <taxon>Neopterygii</taxon>
        <taxon>Teleostei</taxon>
        <taxon>Anguilliformes</taxon>
        <taxon>Anguillidae</taxon>
        <taxon>Anguilla</taxon>
    </lineage>
</organism>
<dbReference type="AlphaFoldDB" id="A0A0E9TAI1"/>
<name>A0A0E9TAI1_ANGAN</name>
<dbReference type="EMBL" id="GBXM01058155">
    <property type="protein sequence ID" value="JAH50422.1"/>
    <property type="molecule type" value="Transcribed_RNA"/>
</dbReference>
<protein>
    <submittedName>
        <fullName evidence="1">Uncharacterized protein</fullName>
    </submittedName>
</protein>
<reference evidence="1" key="2">
    <citation type="journal article" date="2015" name="Fish Shellfish Immunol.">
        <title>Early steps in the European eel (Anguilla anguilla)-Vibrio vulnificus interaction in the gills: Role of the RtxA13 toxin.</title>
        <authorList>
            <person name="Callol A."/>
            <person name="Pajuelo D."/>
            <person name="Ebbesson L."/>
            <person name="Teles M."/>
            <person name="MacKenzie S."/>
            <person name="Amaro C."/>
        </authorList>
    </citation>
    <scope>NUCLEOTIDE SEQUENCE</scope>
</reference>
<evidence type="ECO:0000313" key="1">
    <source>
        <dbReference type="EMBL" id="JAH50422.1"/>
    </source>
</evidence>